<dbReference type="SUPFAM" id="SSF53474">
    <property type="entry name" value="alpha/beta-Hydrolases"/>
    <property type="match status" value="1"/>
</dbReference>
<dbReference type="AlphaFoldDB" id="A0A5A7R1U5"/>
<dbReference type="PANTHER" id="PTHR43139">
    <property type="entry name" value="SI:DKEY-122A22.2"/>
    <property type="match status" value="1"/>
</dbReference>
<dbReference type="InterPro" id="IPR029058">
    <property type="entry name" value="AB_hydrolase_fold"/>
</dbReference>
<accession>A0A5A7R1U5</accession>
<name>A0A5A7R1U5_STRAF</name>
<evidence type="ECO:0000259" key="2">
    <source>
        <dbReference type="Pfam" id="PF00561"/>
    </source>
</evidence>
<evidence type="ECO:0000313" key="4">
    <source>
        <dbReference type="Proteomes" id="UP000325081"/>
    </source>
</evidence>
<dbReference type="OrthoDB" id="6431331at2759"/>
<dbReference type="InterPro" id="IPR052370">
    <property type="entry name" value="Meta-cleavage_hydrolase"/>
</dbReference>
<dbReference type="GO" id="GO:0016787">
    <property type="term" value="F:hydrolase activity"/>
    <property type="evidence" value="ECO:0007669"/>
    <property type="project" value="UniProtKB-KW"/>
</dbReference>
<evidence type="ECO:0000313" key="3">
    <source>
        <dbReference type="EMBL" id="GER51665.1"/>
    </source>
</evidence>
<dbReference type="PRINTS" id="PR00111">
    <property type="entry name" value="ABHYDROLASE"/>
</dbReference>
<evidence type="ECO:0000256" key="1">
    <source>
        <dbReference type="SAM" id="SignalP"/>
    </source>
</evidence>
<keyword evidence="3" id="KW-0378">Hydrolase</keyword>
<organism evidence="3 4">
    <name type="scientific">Striga asiatica</name>
    <name type="common">Asiatic witchweed</name>
    <name type="synonym">Buchnera asiatica</name>
    <dbReference type="NCBI Taxonomy" id="4170"/>
    <lineage>
        <taxon>Eukaryota</taxon>
        <taxon>Viridiplantae</taxon>
        <taxon>Streptophyta</taxon>
        <taxon>Embryophyta</taxon>
        <taxon>Tracheophyta</taxon>
        <taxon>Spermatophyta</taxon>
        <taxon>Magnoliopsida</taxon>
        <taxon>eudicotyledons</taxon>
        <taxon>Gunneridae</taxon>
        <taxon>Pentapetalae</taxon>
        <taxon>asterids</taxon>
        <taxon>lamiids</taxon>
        <taxon>Lamiales</taxon>
        <taxon>Orobanchaceae</taxon>
        <taxon>Buchnereae</taxon>
        <taxon>Striga</taxon>
    </lineage>
</organism>
<proteinExistence type="predicted"/>
<dbReference type="EMBL" id="BKCP01009848">
    <property type="protein sequence ID" value="GER51665.1"/>
    <property type="molecule type" value="Genomic_DNA"/>
</dbReference>
<keyword evidence="4" id="KW-1185">Reference proteome</keyword>
<protein>
    <submittedName>
        <fullName evidence="3">Alpha/beta-Hydrolases superfamily protein</fullName>
    </submittedName>
</protein>
<sequence>MGASCLSLVPLLKAFLRRSATAAGLTSQAAAIDGDTTIHFWGPPPATAAASSKPKLVFIHGFGPAGIWQWRDQISFFAGEFDVYVPDLVFFGGSFTESAGRCEIFQATCLAKLLEKLRVCRYSLVGTSYGGSVAYRMAAMWPERVEKVVIASSAVNLRKHDNDELLGKAKSDKIEDLLMPVTAVQLRTLLRLVIFRRVYLPDFILNDFLHNLFSENRKEKVELLQGLTIGQDDTLNISPLSQEVLIVWGEHDQIFLLEKAVELNKLLGENARLQVIQRASHAPQLEQPGRFNSIVKDFFNGQLQ</sequence>
<keyword evidence="1" id="KW-0732">Signal</keyword>
<dbReference type="InterPro" id="IPR000073">
    <property type="entry name" value="AB_hydrolase_1"/>
</dbReference>
<comment type="caution">
    <text evidence="3">The sequence shown here is derived from an EMBL/GenBank/DDBJ whole genome shotgun (WGS) entry which is preliminary data.</text>
</comment>
<gene>
    <name evidence="3" type="ORF">STAS_29065</name>
</gene>
<feature type="domain" description="AB hydrolase-1" evidence="2">
    <location>
        <begin position="56"/>
        <end position="288"/>
    </location>
</feature>
<dbReference type="Gene3D" id="3.40.50.1820">
    <property type="entry name" value="alpha/beta hydrolase"/>
    <property type="match status" value="1"/>
</dbReference>
<feature type="chain" id="PRO_5022699899" evidence="1">
    <location>
        <begin position="23"/>
        <end position="304"/>
    </location>
</feature>
<feature type="signal peptide" evidence="1">
    <location>
        <begin position="1"/>
        <end position="22"/>
    </location>
</feature>
<dbReference type="PANTHER" id="PTHR43139:SF52">
    <property type="entry name" value="SI:DKEY-122A22.2"/>
    <property type="match status" value="1"/>
</dbReference>
<reference evidence="4" key="1">
    <citation type="journal article" date="2019" name="Curr. Biol.">
        <title>Genome Sequence of Striga asiatica Provides Insight into the Evolution of Plant Parasitism.</title>
        <authorList>
            <person name="Yoshida S."/>
            <person name="Kim S."/>
            <person name="Wafula E.K."/>
            <person name="Tanskanen J."/>
            <person name="Kim Y.M."/>
            <person name="Honaas L."/>
            <person name="Yang Z."/>
            <person name="Spallek T."/>
            <person name="Conn C.E."/>
            <person name="Ichihashi Y."/>
            <person name="Cheong K."/>
            <person name="Cui S."/>
            <person name="Der J.P."/>
            <person name="Gundlach H."/>
            <person name="Jiao Y."/>
            <person name="Hori C."/>
            <person name="Ishida J.K."/>
            <person name="Kasahara H."/>
            <person name="Kiba T."/>
            <person name="Kim M.S."/>
            <person name="Koo N."/>
            <person name="Laohavisit A."/>
            <person name="Lee Y.H."/>
            <person name="Lumba S."/>
            <person name="McCourt P."/>
            <person name="Mortimer J.C."/>
            <person name="Mutuku J.M."/>
            <person name="Nomura T."/>
            <person name="Sasaki-Sekimoto Y."/>
            <person name="Seto Y."/>
            <person name="Wang Y."/>
            <person name="Wakatake T."/>
            <person name="Sakakibara H."/>
            <person name="Demura T."/>
            <person name="Yamaguchi S."/>
            <person name="Yoneyama K."/>
            <person name="Manabe R.I."/>
            <person name="Nelson D.C."/>
            <person name="Schulman A.H."/>
            <person name="Timko M.P."/>
            <person name="dePamphilis C.W."/>
            <person name="Choi D."/>
            <person name="Shirasu K."/>
        </authorList>
    </citation>
    <scope>NUCLEOTIDE SEQUENCE [LARGE SCALE GENOMIC DNA]</scope>
    <source>
        <strain evidence="4">cv. UVA1</strain>
    </source>
</reference>
<dbReference type="Pfam" id="PF00561">
    <property type="entry name" value="Abhydrolase_1"/>
    <property type="match status" value="1"/>
</dbReference>
<dbReference type="Proteomes" id="UP000325081">
    <property type="component" value="Unassembled WGS sequence"/>
</dbReference>